<keyword evidence="1" id="KW-0812">Transmembrane</keyword>
<proteinExistence type="predicted"/>
<reference evidence="3" key="1">
    <citation type="submission" date="2022-07" db="EMBL/GenBank/DDBJ databases">
        <authorList>
            <person name="Kouya T."/>
            <person name="Ishiyama Y."/>
        </authorList>
    </citation>
    <scope>NUCLEOTIDE SEQUENCE</scope>
    <source>
        <strain evidence="3">WR16-4</strain>
    </source>
</reference>
<feature type="transmembrane region" description="Helical" evidence="1">
    <location>
        <begin position="33"/>
        <end position="52"/>
    </location>
</feature>
<feature type="transmembrane region" description="Helical" evidence="1">
    <location>
        <begin position="12"/>
        <end position="27"/>
    </location>
</feature>
<dbReference type="Pfam" id="PF22570">
    <property type="entry name" value="LiaF-TM"/>
    <property type="match status" value="1"/>
</dbReference>
<keyword evidence="1" id="KW-1133">Transmembrane helix</keyword>
<reference evidence="3" key="2">
    <citation type="journal article" date="2023" name="PLoS ONE">
        <title>Philodulcilactobacillus myokoensis gen. nov., sp. nov., a fructophilic, acidophilic, and agar-phobic lactic acid bacterium isolated from fermented vegetable extracts.</title>
        <authorList>
            <person name="Kouya T."/>
            <person name="Ishiyama Y."/>
            <person name="Ohashi S."/>
            <person name="Kumakubo R."/>
            <person name="Yamazaki T."/>
            <person name="Otaki T."/>
        </authorList>
    </citation>
    <scope>NUCLEOTIDE SEQUENCE</scope>
    <source>
        <strain evidence="3">WR16-4</strain>
    </source>
</reference>
<keyword evidence="4" id="KW-1185">Reference proteome</keyword>
<sequence length="263" mass="30043">MKYKYSFHRPNTFWGVVLILAAVLLILSKLNMFSVHLGLIQAIFTLIFLAVLIRSVFRLRFPGIIFSLAFLAIIYAKPLGISQLSPWTILISAILLNWGLSLIFRPFPHLSKYFGNDFVEFNYDTNHNHRNQNQDTFDGDFKEVDGEQAKSDHSSSVKIDNNLGGSTRRVDTDDFQHAEVNSSMGEVTLYLNQAKMKAEKAEINLNVSMSDVNIYLPTNWQVIDQVEHFMDDSDTTENGKGHYDKTVYLTGKVSFSDFNVYHI</sequence>
<evidence type="ECO:0000256" key="1">
    <source>
        <dbReference type="SAM" id="Phobius"/>
    </source>
</evidence>
<dbReference type="EMBL" id="BRPL01000002">
    <property type="protein sequence ID" value="GLB46374.1"/>
    <property type="molecule type" value="Genomic_DNA"/>
</dbReference>
<dbReference type="Proteomes" id="UP001144204">
    <property type="component" value="Unassembled WGS sequence"/>
</dbReference>
<gene>
    <name evidence="3" type="ORF">WR164_03530</name>
</gene>
<dbReference type="InterPro" id="IPR054331">
    <property type="entry name" value="LiaF_TM"/>
</dbReference>
<feature type="transmembrane region" description="Helical" evidence="1">
    <location>
        <begin position="59"/>
        <end position="78"/>
    </location>
</feature>
<feature type="domain" description="LiaF transmembrane" evidence="2">
    <location>
        <begin position="13"/>
        <end position="106"/>
    </location>
</feature>
<comment type="caution">
    <text evidence="3">The sequence shown here is derived from an EMBL/GenBank/DDBJ whole genome shotgun (WGS) entry which is preliminary data.</text>
</comment>
<name>A0A9W6ESQ3_9LACO</name>
<accession>A0A9W6ESQ3</accession>
<evidence type="ECO:0000313" key="4">
    <source>
        <dbReference type="Proteomes" id="UP001144204"/>
    </source>
</evidence>
<dbReference type="RefSeq" id="WP_286135835.1">
    <property type="nucleotide sequence ID" value="NZ_BRPL01000002.1"/>
</dbReference>
<protein>
    <recommendedName>
        <fullName evidence="2">LiaF transmembrane domain-containing protein</fullName>
    </recommendedName>
</protein>
<evidence type="ECO:0000313" key="3">
    <source>
        <dbReference type="EMBL" id="GLB46374.1"/>
    </source>
</evidence>
<evidence type="ECO:0000259" key="2">
    <source>
        <dbReference type="Pfam" id="PF22570"/>
    </source>
</evidence>
<organism evidence="3 4">
    <name type="scientific">Philodulcilactobacillus myokoensis</name>
    <dbReference type="NCBI Taxonomy" id="2929573"/>
    <lineage>
        <taxon>Bacteria</taxon>
        <taxon>Bacillati</taxon>
        <taxon>Bacillota</taxon>
        <taxon>Bacilli</taxon>
        <taxon>Lactobacillales</taxon>
        <taxon>Lactobacillaceae</taxon>
        <taxon>Philodulcilactobacillus</taxon>
    </lineage>
</organism>
<feature type="transmembrane region" description="Helical" evidence="1">
    <location>
        <begin position="84"/>
        <end position="104"/>
    </location>
</feature>
<keyword evidence="1" id="KW-0472">Membrane</keyword>
<dbReference type="AlphaFoldDB" id="A0A9W6ESQ3"/>